<feature type="compositionally biased region" description="Polar residues" evidence="1">
    <location>
        <begin position="406"/>
        <end position="430"/>
    </location>
</feature>
<feature type="compositionally biased region" description="Polar residues" evidence="1">
    <location>
        <begin position="558"/>
        <end position="570"/>
    </location>
</feature>
<evidence type="ECO:0000313" key="2">
    <source>
        <dbReference type="EMBL" id="KAK0665106.1"/>
    </source>
</evidence>
<accession>A0AA39Z6Q5</accession>
<feature type="region of interest" description="Disordered" evidence="1">
    <location>
        <begin position="360"/>
        <end position="450"/>
    </location>
</feature>
<feature type="region of interest" description="Disordered" evidence="1">
    <location>
        <begin position="544"/>
        <end position="595"/>
    </location>
</feature>
<feature type="region of interest" description="Disordered" evidence="1">
    <location>
        <begin position="482"/>
        <end position="511"/>
    </location>
</feature>
<feature type="region of interest" description="Disordered" evidence="1">
    <location>
        <begin position="300"/>
        <end position="328"/>
    </location>
</feature>
<feature type="compositionally biased region" description="Polar residues" evidence="1">
    <location>
        <begin position="310"/>
        <end position="325"/>
    </location>
</feature>
<keyword evidence="3" id="KW-1185">Reference proteome</keyword>
<protein>
    <submittedName>
        <fullName evidence="2">Uncharacterized protein</fullName>
    </submittedName>
</protein>
<dbReference type="EMBL" id="JAULSY010000116">
    <property type="protein sequence ID" value="KAK0665106.1"/>
    <property type="molecule type" value="Genomic_DNA"/>
</dbReference>
<feature type="compositionally biased region" description="Low complexity" evidence="1">
    <location>
        <begin position="495"/>
        <end position="506"/>
    </location>
</feature>
<feature type="region of interest" description="Disordered" evidence="1">
    <location>
        <begin position="255"/>
        <end position="283"/>
    </location>
</feature>
<feature type="compositionally biased region" description="Polar residues" evidence="1">
    <location>
        <begin position="482"/>
        <end position="494"/>
    </location>
</feature>
<evidence type="ECO:0000256" key="1">
    <source>
        <dbReference type="SAM" id="MobiDB-lite"/>
    </source>
</evidence>
<proteinExistence type="predicted"/>
<dbReference type="Proteomes" id="UP001174997">
    <property type="component" value="Unassembled WGS sequence"/>
</dbReference>
<feature type="compositionally biased region" description="Low complexity" evidence="1">
    <location>
        <begin position="571"/>
        <end position="583"/>
    </location>
</feature>
<dbReference type="AlphaFoldDB" id="A0AA39Z6Q5"/>
<sequence>MCQGTKSRMSCGHFHLNFHERCDAWCSEPQVQIIMHKDEQCGHCIAKTEVDSSRANYGKYYNKEKHQLSNAWAAYCKDKDGKREMLVSLRERIIRSNRAIRALREECPDLDHLESVLEVIKKEKAETEWMIWTQMSRVEAEGGMEELLKIKEKRSSLMRKTEFNMTEKEDTLKQLLDRQVLLMERCPELTKLECMKRRLGQLECYERNLCSHGNLAKLDALIKERAVYEAEQTRITDETLSDLKSIESRLRHQAMEEKANVKKARRNGRAAAYKEPESDPAPEIQVAFHDSLYQRLKTGRLGEGPAQDSHVMTSETLPSRPSAASESDLPASISLKTDIFGPGNHNHRGRTQSAYMISDDHSRNASGQSNPSPRYPSPQRPAFRSRRPGVDQNWCHVRSIDESSDAETATVGSQTPTNPSLPFPTQYSTVSSSSSAGLRSPDTVSSSNHGAADEALANRDHSELGILLNLINYDSVSPTAMTFSRRSPSSDAPQSFTFSPTSTLSSGLDDTPQCMMSGAMNTSNSLRGNSFPAAIYEDPLLEQEQDEAQVQPRKPTTPGRQTSWPQQDQASWSSVSGTISSHSTVPPIAIPRTSDLPVCGYGENLAYSSSRRSLKATERMSE</sequence>
<organism evidence="2 3">
    <name type="scientific">Cercophora samala</name>
    <dbReference type="NCBI Taxonomy" id="330535"/>
    <lineage>
        <taxon>Eukaryota</taxon>
        <taxon>Fungi</taxon>
        <taxon>Dikarya</taxon>
        <taxon>Ascomycota</taxon>
        <taxon>Pezizomycotina</taxon>
        <taxon>Sordariomycetes</taxon>
        <taxon>Sordariomycetidae</taxon>
        <taxon>Sordariales</taxon>
        <taxon>Lasiosphaeriaceae</taxon>
        <taxon>Cercophora</taxon>
    </lineage>
</organism>
<gene>
    <name evidence="2" type="ORF">QBC41DRAFT_16545</name>
</gene>
<evidence type="ECO:0000313" key="3">
    <source>
        <dbReference type="Proteomes" id="UP001174997"/>
    </source>
</evidence>
<reference evidence="2" key="1">
    <citation type="submission" date="2023-06" db="EMBL/GenBank/DDBJ databases">
        <title>Genome-scale phylogeny and comparative genomics of the fungal order Sordariales.</title>
        <authorList>
            <consortium name="Lawrence Berkeley National Laboratory"/>
            <person name="Hensen N."/>
            <person name="Bonometti L."/>
            <person name="Westerberg I."/>
            <person name="Brannstrom I.O."/>
            <person name="Guillou S."/>
            <person name="Cros-Aarteil S."/>
            <person name="Calhoun S."/>
            <person name="Haridas S."/>
            <person name="Kuo A."/>
            <person name="Mondo S."/>
            <person name="Pangilinan J."/>
            <person name="Riley R."/>
            <person name="Labutti K."/>
            <person name="Andreopoulos B."/>
            <person name="Lipzen A."/>
            <person name="Chen C."/>
            <person name="Yanf M."/>
            <person name="Daum C."/>
            <person name="Ng V."/>
            <person name="Clum A."/>
            <person name="Steindorff A."/>
            <person name="Ohm R."/>
            <person name="Martin F."/>
            <person name="Silar P."/>
            <person name="Natvig D."/>
            <person name="Lalanne C."/>
            <person name="Gautier V."/>
            <person name="Ament-Velasquez S.L."/>
            <person name="Kruys A."/>
            <person name="Hutchinson M.I."/>
            <person name="Powell A.J."/>
            <person name="Barry K."/>
            <person name="Miller A.N."/>
            <person name="Grigoriev I.V."/>
            <person name="Debuchy R."/>
            <person name="Gladieux P."/>
            <person name="Thoren M.H."/>
            <person name="Johannesson H."/>
        </authorList>
    </citation>
    <scope>NUCLEOTIDE SEQUENCE</scope>
    <source>
        <strain evidence="2">CBS 307.81</strain>
    </source>
</reference>
<name>A0AA39Z6Q5_9PEZI</name>
<comment type="caution">
    <text evidence="2">The sequence shown here is derived from an EMBL/GenBank/DDBJ whole genome shotgun (WGS) entry which is preliminary data.</text>
</comment>